<comment type="subunit">
    <text evidence="6">Monomer.</text>
</comment>
<feature type="binding site" evidence="6 8">
    <location>
        <position position="272"/>
    </location>
    <ligand>
        <name>S-adenosyl-L-methionine</name>
        <dbReference type="ChEBI" id="CHEBI:59789"/>
    </ligand>
</feature>
<dbReference type="GO" id="GO:0032259">
    <property type="term" value="P:methylation"/>
    <property type="evidence" value="ECO:0007669"/>
    <property type="project" value="UniProtKB-KW"/>
</dbReference>
<dbReference type="AlphaFoldDB" id="A0A3P1SL21"/>
<feature type="domain" description="RlmM ferredoxin-like" evidence="10">
    <location>
        <begin position="1"/>
        <end position="71"/>
    </location>
</feature>
<comment type="caution">
    <text evidence="12">The sequence shown here is derived from an EMBL/GenBank/DDBJ whole genome shotgun (WGS) entry which is preliminary data.</text>
</comment>
<dbReference type="NCBIfam" id="NF008734">
    <property type="entry name" value="PRK11760.1"/>
    <property type="match status" value="1"/>
</dbReference>
<dbReference type="GO" id="GO:0005737">
    <property type="term" value="C:cytoplasm"/>
    <property type="evidence" value="ECO:0007669"/>
    <property type="project" value="UniProtKB-SubCell"/>
</dbReference>
<evidence type="ECO:0000313" key="12">
    <source>
        <dbReference type="EMBL" id="RRC97796.1"/>
    </source>
</evidence>
<dbReference type="HAMAP" id="MF_01551">
    <property type="entry name" value="23SrRNA_methyltr_M"/>
    <property type="match status" value="1"/>
</dbReference>
<keyword evidence="13" id="KW-1185">Reference proteome</keyword>
<comment type="catalytic activity">
    <reaction evidence="6">
        <text>cytidine(2498) in 23S rRNA + S-adenosyl-L-methionine = 2'-O-methylcytidine(2498) in 23S rRNA + S-adenosyl-L-homocysteine + H(+)</text>
        <dbReference type="Rhea" id="RHEA:42788"/>
        <dbReference type="Rhea" id="RHEA-COMP:10244"/>
        <dbReference type="Rhea" id="RHEA-COMP:10245"/>
        <dbReference type="ChEBI" id="CHEBI:15378"/>
        <dbReference type="ChEBI" id="CHEBI:57856"/>
        <dbReference type="ChEBI" id="CHEBI:59789"/>
        <dbReference type="ChEBI" id="CHEBI:74495"/>
        <dbReference type="ChEBI" id="CHEBI:82748"/>
        <dbReference type="EC" id="2.1.1.186"/>
    </reaction>
</comment>
<protein>
    <recommendedName>
        <fullName evidence="6">Ribosomal RNA large subunit methyltransferase M</fullName>
        <ecNumber evidence="6">2.1.1.186</ecNumber>
    </recommendedName>
    <alternativeName>
        <fullName evidence="6">23S rRNA (cytidine2498-2'-O)-methyltransferase</fullName>
    </alternativeName>
    <alternativeName>
        <fullName evidence="6">23S rRNA 2'-O-ribose methyltransferase RlmM</fullName>
    </alternativeName>
</protein>
<dbReference type="Gene3D" id="3.30.2300.20">
    <property type="match status" value="1"/>
</dbReference>
<dbReference type="PANTHER" id="PTHR37524">
    <property type="entry name" value="RIBOSOMAL RNA LARGE SUBUNIT METHYLTRANSFERASE M"/>
    <property type="match status" value="1"/>
</dbReference>
<dbReference type="InterPro" id="IPR011224">
    <property type="entry name" value="rRNA_MeTrfase_M"/>
</dbReference>
<organism evidence="12 13">
    <name type="scientific">Amphritea balenae</name>
    <dbReference type="NCBI Taxonomy" id="452629"/>
    <lineage>
        <taxon>Bacteria</taxon>
        <taxon>Pseudomonadati</taxon>
        <taxon>Pseudomonadota</taxon>
        <taxon>Gammaproteobacteria</taxon>
        <taxon>Oceanospirillales</taxon>
        <taxon>Oceanospirillaceae</taxon>
        <taxon>Amphritea</taxon>
    </lineage>
</organism>
<dbReference type="InterPro" id="IPR029063">
    <property type="entry name" value="SAM-dependent_MTases_sf"/>
</dbReference>
<gene>
    <name evidence="6 12" type="primary">rlmM</name>
    <name evidence="12" type="ORF">EHS89_16615</name>
</gene>
<evidence type="ECO:0000256" key="6">
    <source>
        <dbReference type="HAMAP-Rule" id="MF_01551"/>
    </source>
</evidence>
<sequence>MNHLLLYCRPGFEKECAAEARELCEQNGIYGYCKLEENSGYALFVSHQPDGARLAVEQLDFDQLIFARQWVVCEALIKDIDTDDRIGSLTGTVEQLPVCCELVVEPADTTEGREMQRFCNSFGSAFSQSLRKKGLLDKRAPNRLHIFALSGSEFYVGYAPVDNSAPWPMGIMRLKFPNQAPSRSTLKLEEAWHWFIPQSQWHQYISSGKRAVDLGAAPGGWTWQLVNQNMFVTAIDNGPMAESLMESGQVKHLTEDAFTYEPQKRFDWMVCDIVDKPARVIILMTSWLVNGWCRETIFNLKLPMKQRYPEVRSCLNYLQEELDKVGLKASVAAKHLYHDREEITVHVRLLDYHG</sequence>
<dbReference type="OrthoDB" id="154490at2"/>
<evidence type="ECO:0000256" key="7">
    <source>
        <dbReference type="PIRSR" id="PIRSR028774-1"/>
    </source>
</evidence>
<evidence type="ECO:0000313" key="13">
    <source>
        <dbReference type="Proteomes" id="UP000267535"/>
    </source>
</evidence>
<keyword evidence="1 6" id="KW-0963">Cytoplasm</keyword>
<dbReference type="Proteomes" id="UP000267535">
    <property type="component" value="Unassembled WGS sequence"/>
</dbReference>
<feature type="active site" description="Proton acceptor" evidence="6 7">
    <location>
        <position position="301"/>
    </location>
</feature>
<keyword evidence="2 6" id="KW-0698">rRNA processing</keyword>
<keyword evidence="4 6" id="KW-0808">Transferase</keyword>
<feature type="binding site" evidence="6 8">
    <location>
        <position position="256"/>
    </location>
    <ligand>
        <name>S-adenosyl-L-methionine</name>
        <dbReference type="ChEBI" id="CHEBI:59789"/>
    </ligand>
</feature>
<dbReference type="InterPro" id="IPR048646">
    <property type="entry name" value="RlmM_THUMP-like"/>
</dbReference>
<dbReference type="GO" id="GO:0006364">
    <property type="term" value="P:rRNA processing"/>
    <property type="evidence" value="ECO:0007669"/>
    <property type="project" value="UniProtKB-UniRule"/>
</dbReference>
<keyword evidence="5 6" id="KW-0949">S-adenosyl-L-methionine</keyword>
<dbReference type="SUPFAM" id="SSF53335">
    <property type="entry name" value="S-adenosyl-L-methionine-dependent methyltransferases"/>
    <property type="match status" value="1"/>
</dbReference>
<dbReference type="RefSeq" id="WP_124927291.1">
    <property type="nucleotide sequence ID" value="NZ_BMOH01000008.1"/>
</dbReference>
<evidence type="ECO:0000256" key="8">
    <source>
        <dbReference type="PIRSR" id="PIRSR028774-2"/>
    </source>
</evidence>
<dbReference type="EC" id="2.1.1.186" evidence="6"/>
<evidence type="ECO:0000256" key="3">
    <source>
        <dbReference type="ARBA" id="ARBA00022603"/>
    </source>
</evidence>
<comment type="subcellular location">
    <subcellularLocation>
        <location evidence="6">Cytoplasm</location>
    </subcellularLocation>
</comment>
<evidence type="ECO:0000259" key="10">
    <source>
        <dbReference type="Pfam" id="PF18125"/>
    </source>
</evidence>
<dbReference type="Gene3D" id="3.30.70.2810">
    <property type="match status" value="1"/>
</dbReference>
<dbReference type="Pfam" id="PF01728">
    <property type="entry name" value="FtsJ"/>
    <property type="match status" value="1"/>
</dbReference>
<feature type="domain" description="Ribosomal RNA large subunit methyltransferase M THUMP-like" evidence="11">
    <location>
        <begin position="84"/>
        <end position="159"/>
    </location>
</feature>
<accession>A0A3P1SL21</accession>
<comment type="similarity">
    <text evidence="6">Belongs to the class I-like SAM-binding methyltransferase superfamily. RNA methyltransferase RlmE family. RlmM subfamily.</text>
</comment>
<feature type="binding site" evidence="6 8">
    <location>
        <position position="184"/>
    </location>
    <ligand>
        <name>S-adenosyl-L-methionine</name>
        <dbReference type="ChEBI" id="CHEBI:59789"/>
    </ligand>
</feature>
<reference evidence="12 13" key="1">
    <citation type="submission" date="2018-11" db="EMBL/GenBank/DDBJ databases">
        <title>The draft genome sequence of Amphritea balenae JAMM 1525T.</title>
        <authorList>
            <person name="Fang Z."/>
            <person name="Zhang Y."/>
            <person name="Han X."/>
        </authorList>
    </citation>
    <scope>NUCLEOTIDE SEQUENCE [LARGE SCALE GENOMIC DNA]</scope>
    <source>
        <strain evidence="12 13">JAMM 1525</strain>
    </source>
</reference>
<dbReference type="InterPro" id="IPR002877">
    <property type="entry name" value="RNA_MeTrfase_FtsJ_dom"/>
</dbReference>
<dbReference type="InterPro" id="IPR040739">
    <property type="entry name" value="RlmM_FDX"/>
</dbReference>
<dbReference type="Gene3D" id="3.40.50.150">
    <property type="entry name" value="Vaccinia Virus protein VP39"/>
    <property type="match status" value="1"/>
</dbReference>
<dbReference type="Pfam" id="PF21239">
    <property type="entry name" value="RLMM_N"/>
    <property type="match status" value="1"/>
</dbReference>
<dbReference type="PANTHER" id="PTHR37524:SF2">
    <property type="entry name" value="RIBOSOMAL RNA METHYLTRANSFERASE FTSJ DOMAIN-CONTAINING PROTEIN"/>
    <property type="match status" value="1"/>
</dbReference>
<feature type="binding site" evidence="6 8">
    <location>
        <begin position="217"/>
        <end position="220"/>
    </location>
    <ligand>
        <name>S-adenosyl-L-methionine</name>
        <dbReference type="ChEBI" id="CHEBI:59789"/>
    </ligand>
</feature>
<evidence type="ECO:0000256" key="5">
    <source>
        <dbReference type="ARBA" id="ARBA00022691"/>
    </source>
</evidence>
<dbReference type="Pfam" id="PF18125">
    <property type="entry name" value="RlmM_FDX"/>
    <property type="match status" value="1"/>
</dbReference>
<evidence type="ECO:0000256" key="1">
    <source>
        <dbReference type="ARBA" id="ARBA00022490"/>
    </source>
</evidence>
<dbReference type="PIRSF" id="PIRSF028774">
    <property type="entry name" value="UCP028774"/>
    <property type="match status" value="1"/>
</dbReference>
<feature type="binding site" evidence="6 8">
    <location>
        <position position="236"/>
    </location>
    <ligand>
        <name>S-adenosyl-L-methionine</name>
        <dbReference type="ChEBI" id="CHEBI:59789"/>
    </ligand>
</feature>
<proteinExistence type="inferred from homology"/>
<evidence type="ECO:0000259" key="11">
    <source>
        <dbReference type="Pfam" id="PF21239"/>
    </source>
</evidence>
<evidence type="ECO:0000256" key="2">
    <source>
        <dbReference type="ARBA" id="ARBA00022552"/>
    </source>
</evidence>
<evidence type="ECO:0000256" key="4">
    <source>
        <dbReference type="ARBA" id="ARBA00022679"/>
    </source>
</evidence>
<dbReference type="GO" id="GO:0008757">
    <property type="term" value="F:S-adenosylmethionine-dependent methyltransferase activity"/>
    <property type="evidence" value="ECO:0007669"/>
    <property type="project" value="UniProtKB-UniRule"/>
</dbReference>
<feature type="domain" description="Ribosomal RNA methyltransferase FtsJ" evidence="9">
    <location>
        <begin position="182"/>
        <end position="274"/>
    </location>
</feature>
<dbReference type="EMBL" id="RQXV01000010">
    <property type="protein sequence ID" value="RRC97796.1"/>
    <property type="molecule type" value="Genomic_DNA"/>
</dbReference>
<evidence type="ECO:0000259" key="9">
    <source>
        <dbReference type="Pfam" id="PF01728"/>
    </source>
</evidence>
<comment type="function">
    <text evidence="6">Catalyzes the 2'-O-methylation at nucleotide C2498 in 23S rRNA.</text>
</comment>
<name>A0A3P1SL21_9GAMM</name>
<keyword evidence="3 6" id="KW-0489">Methyltransferase</keyword>